<keyword evidence="10" id="KW-1185">Reference proteome</keyword>
<dbReference type="InterPro" id="IPR036390">
    <property type="entry name" value="WH_DNA-bd_sf"/>
</dbReference>
<dbReference type="SUPFAM" id="SSF46785">
    <property type="entry name" value="Winged helix' DNA-binding domain"/>
    <property type="match status" value="1"/>
</dbReference>
<comment type="caution">
    <text evidence="9">The sequence shown here is derived from an EMBL/GenBank/DDBJ whole genome shotgun (WGS) entry which is preliminary data.</text>
</comment>
<dbReference type="AlphaFoldDB" id="A0A1Q9AR03"/>
<dbReference type="CDD" id="cd07377">
    <property type="entry name" value="WHTH_GntR"/>
    <property type="match status" value="1"/>
</dbReference>
<evidence type="ECO:0000256" key="7">
    <source>
        <dbReference type="SAM" id="MobiDB-lite"/>
    </source>
</evidence>
<feature type="region of interest" description="Disordered" evidence="7">
    <location>
        <begin position="259"/>
        <end position="278"/>
    </location>
</feature>
<dbReference type="InterPro" id="IPR036388">
    <property type="entry name" value="WH-like_DNA-bd_sf"/>
</dbReference>
<dbReference type="InterPro" id="IPR000524">
    <property type="entry name" value="Tscrpt_reg_HTH_GntR"/>
</dbReference>
<organism evidence="9 10">
    <name type="scientific">Xaviernesmea oryzae</name>
    <dbReference type="NCBI Taxonomy" id="464029"/>
    <lineage>
        <taxon>Bacteria</taxon>
        <taxon>Pseudomonadati</taxon>
        <taxon>Pseudomonadota</taxon>
        <taxon>Alphaproteobacteria</taxon>
        <taxon>Hyphomicrobiales</taxon>
        <taxon>Rhizobiaceae</taxon>
        <taxon>Rhizobium/Agrobacterium group</taxon>
        <taxon>Xaviernesmea</taxon>
    </lineage>
</organism>
<evidence type="ECO:0000256" key="2">
    <source>
        <dbReference type="ARBA" id="ARBA00023015"/>
    </source>
</evidence>
<feature type="domain" description="HTH gntR-type" evidence="8">
    <location>
        <begin position="1"/>
        <end position="66"/>
    </location>
</feature>
<sequence length="278" mass="29223">MGPLANQIETMLREQALAPGVRLPGERQLAADLGVSRSSLREALRELISHGRLTSRQGGGTFVAAEKFPEPTIVTPASASPISAALAPLSSLAEGEPGYWLDVMELRRSLEGDAAALAAERATPGDHARLKAALAHVMAPRPEAPHAQAEADAAFHMTVAEASHNIVLRQVMAGLFDLLRASISESLQALYRAPASAEPLARQHHAIVKAILAGDGPCARAAALDHLDHVATQLRPLAEAAARHRRAAMALTDHRLRAHAAPDGAASSSTPLQDPLIP</sequence>
<keyword evidence="2" id="KW-0805">Transcription regulation</keyword>
<evidence type="ECO:0000256" key="5">
    <source>
        <dbReference type="ARBA" id="ARBA00037357"/>
    </source>
</evidence>
<dbReference type="GO" id="GO:0003677">
    <property type="term" value="F:DNA binding"/>
    <property type="evidence" value="ECO:0007669"/>
    <property type="project" value="UniProtKB-KW"/>
</dbReference>
<protein>
    <recommendedName>
        <fullName evidence="6">Pyruvate dehydrogenase complex repressor</fullName>
    </recommendedName>
</protein>
<dbReference type="Pfam" id="PF07729">
    <property type="entry name" value="FCD"/>
    <property type="match status" value="1"/>
</dbReference>
<proteinExistence type="predicted"/>
<dbReference type="InterPro" id="IPR011711">
    <property type="entry name" value="GntR_C"/>
</dbReference>
<dbReference type="EMBL" id="MKIP01000059">
    <property type="protein sequence ID" value="OLP57844.1"/>
    <property type="molecule type" value="Genomic_DNA"/>
</dbReference>
<dbReference type="PRINTS" id="PR00035">
    <property type="entry name" value="HTHGNTR"/>
</dbReference>
<dbReference type="OrthoDB" id="5450856at2"/>
<dbReference type="SMART" id="SM00345">
    <property type="entry name" value="HTH_GNTR"/>
    <property type="match status" value="1"/>
</dbReference>
<dbReference type="Proteomes" id="UP000186364">
    <property type="component" value="Unassembled WGS sequence"/>
</dbReference>
<evidence type="ECO:0000256" key="4">
    <source>
        <dbReference type="ARBA" id="ARBA00023163"/>
    </source>
</evidence>
<evidence type="ECO:0000313" key="10">
    <source>
        <dbReference type="Proteomes" id="UP000186364"/>
    </source>
</evidence>
<dbReference type="InterPro" id="IPR008920">
    <property type="entry name" value="TF_FadR/GntR_C"/>
</dbReference>
<evidence type="ECO:0000256" key="6">
    <source>
        <dbReference type="ARBA" id="ARBA00039592"/>
    </source>
</evidence>
<dbReference type="PROSITE" id="PS50949">
    <property type="entry name" value="HTH_GNTR"/>
    <property type="match status" value="1"/>
</dbReference>
<keyword evidence="4" id="KW-0804">Transcription</keyword>
<dbReference type="Gene3D" id="1.10.10.10">
    <property type="entry name" value="Winged helix-like DNA-binding domain superfamily/Winged helix DNA-binding domain"/>
    <property type="match status" value="1"/>
</dbReference>
<evidence type="ECO:0000313" key="9">
    <source>
        <dbReference type="EMBL" id="OLP57844.1"/>
    </source>
</evidence>
<accession>A0A1Q9AR03</accession>
<dbReference type="Gene3D" id="1.20.120.530">
    <property type="entry name" value="GntR ligand-binding domain-like"/>
    <property type="match status" value="1"/>
</dbReference>
<dbReference type="SMART" id="SM00895">
    <property type="entry name" value="FCD"/>
    <property type="match status" value="1"/>
</dbReference>
<comment type="function">
    <text evidence="5">Transcriptional repressor for the pyruvate dehydrogenase complex genes aceEF and lpd.</text>
</comment>
<name>A0A1Q9AR03_9HYPH</name>
<keyword evidence="3" id="KW-0238">DNA-binding</keyword>
<dbReference type="GO" id="GO:0003700">
    <property type="term" value="F:DNA-binding transcription factor activity"/>
    <property type="evidence" value="ECO:0007669"/>
    <property type="project" value="InterPro"/>
</dbReference>
<keyword evidence="1" id="KW-0678">Repressor</keyword>
<evidence type="ECO:0000256" key="1">
    <source>
        <dbReference type="ARBA" id="ARBA00022491"/>
    </source>
</evidence>
<reference evidence="9 10" key="1">
    <citation type="submission" date="2016-09" db="EMBL/GenBank/DDBJ databases">
        <title>Rhizobium sp. nov., a novel species isolated from the rice rhizosphere.</title>
        <authorList>
            <person name="Zhao J."/>
            <person name="Zhang X."/>
        </authorList>
    </citation>
    <scope>NUCLEOTIDE SEQUENCE [LARGE SCALE GENOMIC DNA]</scope>
    <source>
        <strain evidence="9 10">1.7048</strain>
    </source>
</reference>
<dbReference type="PANTHER" id="PTHR43537">
    <property type="entry name" value="TRANSCRIPTIONAL REGULATOR, GNTR FAMILY"/>
    <property type="match status" value="1"/>
</dbReference>
<dbReference type="RefSeq" id="WP_075629749.1">
    <property type="nucleotide sequence ID" value="NZ_FOAM01000007.1"/>
</dbReference>
<dbReference type="PANTHER" id="PTHR43537:SF34">
    <property type="entry name" value="PYRUVATE DEHYDROGENASE COMPLEX REPRESSOR"/>
    <property type="match status" value="1"/>
</dbReference>
<evidence type="ECO:0000256" key="3">
    <source>
        <dbReference type="ARBA" id="ARBA00023125"/>
    </source>
</evidence>
<dbReference type="Pfam" id="PF00392">
    <property type="entry name" value="GntR"/>
    <property type="match status" value="1"/>
</dbReference>
<gene>
    <name evidence="9" type="ORF">BJF93_13420</name>
</gene>
<evidence type="ECO:0000259" key="8">
    <source>
        <dbReference type="PROSITE" id="PS50949"/>
    </source>
</evidence>
<dbReference type="SUPFAM" id="SSF48008">
    <property type="entry name" value="GntR ligand-binding domain-like"/>
    <property type="match status" value="1"/>
</dbReference>